<reference evidence="8" key="1">
    <citation type="submission" date="2016-11" db="EMBL/GenBank/DDBJ databases">
        <authorList>
            <person name="Varghese N."/>
            <person name="Submissions S."/>
        </authorList>
    </citation>
    <scope>NUCLEOTIDE SEQUENCE [LARGE SCALE GENOMIC DNA]</scope>
    <source>
        <strain evidence="8">CGMCC 1.7063</strain>
    </source>
</reference>
<feature type="binding site" evidence="6">
    <location>
        <position position="246"/>
    </location>
    <ligand>
        <name>substrate</name>
    </ligand>
</feature>
<keyword evidence="8" id="KW-1185">Reference proteome</keyword>
<dbReference type="FunFam" id="3.40.710.10:FF:000005">
    <property type="entry name" value="Glutaminase"/>
    <property type="match status" value="1"/>
</dbReference>
<organism evidence="7 8">
    <name type="scientific">Microbulbifer donghaiensis</name>
    <dbReference type="NCBI Taxonomy" id="494016"/>
    <lineage>
        <taxon>Bacteria</taxon>
        <taxon>Pseudomonadati</taxon>
        <taxon>Pseudomonadota</taxon>
        <taxon>Gammaproteobacteria</taxon>
        <taxon>Cellvibrionales</taxon>
        <taxon>Microbulbiferaceae</taxon>
        <taxon>Microbulbifer</taxon>
    </lineage>
</organism>
<comment type="subunit">
    <text evidence="2 6">Homotetramer.</text>
</comment>
<dbReference type="InterPro" id="IPR015868">
    <property type="entry name" value="Glutaminase"/>
</dbReference>
<feature type="binding site" evidence="6">
    <location>
        <position position="170"/>
    </location>
    <ligand>
        <name>substrate</name>
    </ligand>
</feature>
<dbReference type="AlphaFoldDB" id="A0A1M5E190"/>
<dbReference type="STRING" id="494016.SAMN04487965_2561"/>
<dbReference type="NCBIfam" id="NF002133">
    <property type="entry name" value="PRK00971.1-2"/>
    <property type="match status" value="1"/>
</dbReference>
<dbReference type="HAMAP" id="MF_00313">
    <property type="entry name" value="Glutaminase"/>
    <property type="match status" value="1"/>
</dbReference>
<feature type="binding site" evidence="6">
    <location>
        <position position="119"/>
    </location>
    <ligand>
        <name>substrate</name>
    </ligand>
</feature>
<evidence type="ECO:0000256" key="1">
    <source>
        <dbReference type="ARBA" id="ARBA00011076"/>
    </source>
</evidence>
<dbReference type="SUPFAM" id="SSF56601">
    <property type="entry name" value="beta-lactamase/transpeptidase-like"/>
    <property type="match status" value="1"/>
</dbReference>
<keyword evidence="4 6" id="KW-0378">Hydrolase</keyword>
<dbReference type="GO" id="GO:0004359">
    <property type="term" value="F:glutaminase activity"/>
    <property type="evidence" value="ECO:0007669"/>
    <property type="project" value="UniProtKB-UniRule"/>
</dbReference>
<feature type="binding site" evidence="6">
    <location>
        <position position="163"/>
    </location>
    <ligand>
        <name>substrate</name>
    </ligand>
</feature>
<evidence type="ECO:0000256" key="2">
    <source>
        <dbReference type="ARBA" id="ARBA00011881"/>
    </source>
</evidence>
<dbReference type="OrthoDB" id="9788822at2"/>
<dbReference type="GO" id="GO:0006537">
    <property type="term" value="P:glutamate biosynthetic process"/>
    <property type="evidence" value="ECO:0007669"/>
    <property type="project" value="TreeGrafter"/>
</dbReference>
<evidence type="ECO:0000256" key="6">
    <source>
        <dbReference type="HAMAP-Rule" id="MF_00313"/>
    </source>
</evidence>
<dbReference type="Pfam" id="PF04960">
    <property type="entry name" value="Glutaminase"/>
    <property type="match status" value="1"/>
</dbReference>
<feature type="binding site" evidence="6">
    <location>
        <position position="264"/>
    </location>
    <ligand>
        <name>substrate</name>
    </ligand>
</feature>
<dbReference type="EC" id="3.5.1.2" evidence="3 6"/>
<dbReference type="GO" id="GO:0006543">
    <property type="term" value="P:L-glutamine catabolic process"/>
    <property type="evidence" value="ECO:0007669"/>
    <property type="project" value="TreeGrafter"/>
</dbReference>
<dbReference type="RefSeq" id="WP_143186986.1">
    <property type="nucleotide sequence ID" value="NZ_FQVA01000003.1"/>
</dbReference>
<dbReference type="PANTHER" id="PTHR12544">
    <property type="entry name" value="GLUTAMINASE"/>
    <property type="match status" value="1"/>
</dbReference>
<gene>
    <name evidence="6" type="primary">glsA</name>
    <name evidence="7" type="ORF">SAMN04487965_2561</name>
</gene>
<dbReference type="Proteomes" id="UP000184170">
    <property type="component" value="Unassembled WGS sequence"/>
</dbReference>
<evidence type="ECO:0000256" key="5">
    <source>
        <dbReference type="ARBA" id="ARBA00049534"/>
    </source>
</evidence>
<evidence type="ECO:0000256" key="4">
    <source>
        <dbReference type="ARBA" id="ARBA00022801"/>
    </source>
</evidence>
<dbReference type="NCBIfam" id="TIGR03814">
    <property type="entry name" value="Gln_ase"/>
    <property type="match status" value="1"/>
</dbReference>
<feature type="binding site" evidence="6">
    <location>
        <position position="194"/>
    </location>
    <ligand>
        <name>substrate</name>
    </ligand>
</feature>
<accession>A0A1M5E190</accession>
<dbReference type="PANTHER" id="PTHR12544:SF29">
    <property type="entry name" value="GLUTAMINASE"/>
    <property type="match status" value="1"/>
</dbReference>
<dbReference type="Gene3D" id="3.40.710.10">
    <property type="entry name" value="DD-peptidase/beta-lactamase superfamily"/>
    <property type="match status" value="1"/>
</dbReference>
<proteinExistence type="inferred from homology"/>
<name>A0A1M5E190_9GAMM</name>
<dbReference type="NCBIfam" id="NF002132">
    <property type="entry name" value="PRK00971.1-1"/>
    <property type="match status" value="1"/>
</dbReference>
<dbReference type="InterPro" id="IPR012338">
    <property type="entry name" value="Beta-lactam/transpept-like"/>
</dbReference>
<sequence length="311" mass="33839">MALPKPISDEFLQQLARDARTHFGRGRVARYIPALAEVRPDQFGLAICYRDGRLQTAGDAHTGFSSQSISKVLALVMAMRSTDVRKLWQRVRQEPSGMAFASLVQLESENGIPRNPFVNAGALVVVDILCDAQFLVLHRMREFARALCDDPTIGYDVRVARSELDNTARNAAIGWLLKSFGNLNGRVERVLEVYCHFCALHMSCAQLARCCNFLCNGGVNATTGERLLTREQARRVNGLMLTCGLYDASGTYAAQVGLPSKSGVGGGLLAVLPGEFTVCAWSPALDSLGNSIVASWALERLVEHIGRSPLG</sequence>
<evidence type="ECO:0000313" key="7">
    <source>
        <dbReference type="EMBL" id="SHF73003.1"/>
    </source>
</evidence>
<comment type="similarity">
    <text evidence="1 6">Belongs to the glutaminase family.</text>
</comment>
<dbReference type="EMBL" id="FQVA01000003">
    <property type="protein sequence ID" value="SHF73003.1"/>
    <property type="molecule type" value="Genomic_DNA"/>
</dbReference>
<evidence type="ECO:0000313" key="8">
    <source>
        <dbReference type="Proteomes" id="UP000184170"/>
    </source>
</evidence>
<protein>
    <recommendedName>
        <fullName evidence="3 6">Glutaminase</fullName>
        <ecNumber evidence="3 6">3.5.1.2</ecNumber>
    </recommendedName>
</protein>
<keyword evidence="6" id="KW-0007">Acetylation</keyword>
<comment type="catalytic activity">
    <reaction evidence="5 6">
        <text>L-glutamine + H2O = L-glutamate + NH4(+)</text>
        <dbReference type="Rhea" id="RHEA:15889"/>
        <dbReference type="ChEBI" id="CHEBI:15377"/>
        <dbReference type="ChEBI" id="CHEBI:28938"/>
        <dbReference type="ChEBI" id="CHEBI:29985"/>
        <dbReference type="ChEBI" id="CHEBI:58359"/>
        <dbReference type="EC" id="3.5.1.2"/>
    </reaction>
</comment>
<evidence type="ECO:0000256" key="3">
    <source>
        <dbReference type="ARBA" id="ARBA00012918"/>
    </source>
</evidence>
<feature type="binding site" evidence="6">
    <location>
        <position position="68"/>
    </location>
    <ligand>
        <name>substrate</name>
    </ligand>
</feature>